<organism evidence="2 3">
    <name type="scientific">Clostridium sulfidigenes</name>
    <dbReference type="NCBI Taxonomy" id="318464"/>
    <lineage>
        <taxon>Bacteria</taxon>
        <taxon>Bacillati</taxon>
        <taxon>Bacillota</taxon>
        <taxon>Clostridia</taxon>
        <taxon>Eubacteriales</taxon>
        <taxon>Clostridiaceae</taxon>
        <taxon>Clostridium</taxon>
    </lineage>
</organism>
<name>A0A927W3D3_9CLOT</name>
<dbReference type="Proteomes" id="UP000768462">
    <property type="component" value="Unassembled WGS sequence"/>
</dbReference>
<keyword evidence="1" id="KW-0812">Transmembrane</keyword>
<comment type="caution">
    <text evidence="2">The sequence shown here is derived from an EMBL/GenBank/DDBJ whole genome shotgun (WGS) entry which is preliminary data.</text>
</comment>
<sequence length="255" mass="29498">MLSILFWKFDRHRLAIKVNEKFSAKIRSKVVLQWVYFILIPTIGVIISLISNREIINAIVAFFVIEISNSERKTVIKKSTEKKEFYNTLSLISKSLICGFLAPLIYILIIGNGGGVIYTLIYYISDDESLKFINGILNVLNIIPTLIGGMFLYIVYIIRNKTFKINFKGDFLKNLFTNPLLNIYIFAAYIESVNFYYIEDKGVHYLKSYGVYQGKIDDLCVKDFLTVIYGVCFIFFVVFWIYIINKGSILKLVVQ</sequence>
<feature type="transmembrane region" description="Helical" evidence="1">
    <location>
        <begin position="136"/>
        <end position="158"/>
    </location>
</feature>
<dbReference type="EMBL" id="SVCM01000073">
    <property type="protein sequence ID" value="MBE6059762.1"/>
    <property type="molecule type" value="Genomic_DNA"/>
</dbReference>
<feature type="transmembrane region" description="Helical" evidence="1">
    <location>
        <begin position="179"/>
        <end position="198"/>
    </location>
</feature>
<keyword evidence="1" id="KW-1133">Transmembrane helix</keyword>
<evidence type="ECO:0000313" key="3">
    <source>
        <dbReference type="Proteomes" id="UP000768462"/>
    </source>
</evidence>
<keyword evidence="1" id="KW-0472">Membrane</keyword>
<gene>
    <name evidence="2" type="ORF">E7215_06270</name>
</gene>
<accession>A0A927W3D3</accession>
<protein>
    <submittedName>
        <fullName evidence="2">Uncharacterized protein</fullName>
    </submittedName>
</protein>
<feature type="transmembrane region" description="Helical" evidence="1">
    <location>
        <begin position="224"/>
        <end position="243"/>
    </location>
</feature>
<feature type="transmembrane region" description="Helical" evidence="1">
    <location>
        <begin position="30"/>
        <end position="49"/>
    </location>
</feature>
<evidence type="ECO:0000313" key="2">
    <source>
        <dbReference type="EMBL" id="MBE6059762.1"/>
    </source>
</evidence>
<feature type="transmembrane region" description="Helical" evidence="1">
    <location>
        <begin position="96"/>
        <end position="124"/>
    </location>
</feature>
<evidence type="ECO:0000256" key="1">
    <source>
        <dbReference type="SAM" id="Phobius"/>
    </source>
</evidence>
<proteinExistence type="predicted"/>
<dbReference type="AlphaFoldDB" id="A0A927W3D3"/>
<reference evidence="2" key="1">
    <citation type="submission" date="2019-04" db="EMBL/GenBank/DDBJ databases">
        <title>Evolution of Biomass-Degrading Anaerobic Consortia Revealed by Metagenomics.</title>
        <authorList>
            <person name="Peng X."/>
        </authorList>
    </citation>
    <scope>NUCLEOTIDE SEQUENCE</scope>
    <source>
        <strain evidence="2">SIG254</strain>
    </source>
</reference>